<name>A0A9J6GH74_HAELO</name>
<dbReference type="EMBL" id="JABSTR010000006">
    <property type="protein sequence ID" value="KAH9374499.1"/>
    <property type="molecule type" value="Genomic_DNA"/>
</dbReference>
<comment type="caution">
    <text evidence="1">The sequence shown here is derived from an EMBL/GenBank/DDBJ whole genome shotgun (WGS) entry which is preliminary data.</text>
</comment>
<protein>
    <submittedName>
        <fullName evidence="1">Uncharacterized protein</fullName>
    </submittedName>
</protein>
<evidence type="ECO:0000313" key="2">
    <source>
        <dbReference type="Proteomes" id="UP000821853"/>
    </source>
</evidence>
<sequence length="103" mass="12146">MVVINYSYHGDQTAQLKNNKVIALQRLETIQRKRNRDSEFKIEYGVTIRSYYDNGFTEKLDPTTTREKMVYYMLHRALVKRDRTTTKVRVVFDASSHAPFALP</sequence>
<evidence type="ECO:0000313" key="1">
    <source>
        <dbReference type="EMBL" id="KAH9374499.1"/>
    </source>
</evidence>
<dbReference type="PANTHER" id="PTHR47331">
    <property type="entry name" value="PHD-TYPE DOMAIN-CONTAINING PROTEIN"/>
    <property type="match status" value="1"/>
</dbReference>
<gene>
    <name evidence="1" type="ORF">HPB48_018922</name>
</gene>
<dbReference type="OrthoDB" id="6513340at2759"/>
<dbReference type="AlphaFoldDB" id="A0A9J6GH74"/>
<dbReference type="VEuPathDB" id="VectorBase:HLOH_048546"/>
<keyword evidence="2" id="KW-1185">Reference proteome</keyword>
<organism evidence="1 2">
    <name type="scientific">Haemaphysalis longicornis</name>
    <name type="common">Bush tick</name>
    <dbReference type="NCBI Taxonomy" id="44386"/>
    <lineage>
        <taxon>Eukaryota</taxon>
        <taxon>Metazoa</taxon>
        <taxon>Ecdysozoa</taxon>
        <taxon>Arthropoda</taxon>
        <taxon>Chelicerata</taxon>
        <taxon>Arachnida</taxon>
        <taxon>Acari</taxon>
        <taxon>Parasitiformes</taxon>
        <taxon>Ixodida</taxon>
        <taxon>Ixodoidea</taxon>
        <taxon>Ixodidae</taxon>
        <taxon>Haemaphysalinae</taxon>
        <taxon>Haemaphysalis</taxon>
    </lineage>
</organism>
<proteinExistence type="predicted"/>
<dbReference type="PANTHER" id="PTHR47331:SF1">
    <property type="entry name" value="GAG-LIKE PROTEIN"/>
    <property type="match status" value="1"/>
</dbReference>
<accession>A0A9J6GH74</accession>
<reference evidence="1 2" key="1">
    <citation type="journal article" date="2020" name="Cell">
        <title>Large-Scale Comparative Analyses of Tick Genomes Elucidate Their Genetic Diversity and Vector Capacities.</title>
        <authorList>
            <consortium name="Tick Genome and Microbiome Consortium (TIGMIC)"/>
            <person name="Jia N."/>
            <person name="Wang J."/>
            <person name="Shi W."/>
            <person name="Du L."/>
            <person name="Sun Y."/>
            <person name="Zhan W."/>
            <person name="Jiang J.F."/>
            <person name="Wang Q."/>
            <person name="Zhang B."/>
            <person name="Ji P."/>
            <person name="Bell-Sakyi L."/>
            <person name="Cui X.M."/>
            <person name="Yuan T.T."/>
            <person name="Jiang B.G."/>
            <person name="Yang W.F."/>
            <person name="Lam T.T."/>
            <person name="Chang Q.C."/>
            <person name="Ding S.J."/>
            <person name="Wang X.J."/>
            <person name="Zhu J.G."/>
            <person name="Ruan X.D."/>
            <person name="Zhao L."/>
            <person name="Wei J.T."/>
            <person name="Ye R.Z."/>
            <person name="Que T.C."/>
            <person name="Du C.H."/>
            <person name="Zhou Y.H."/>
            <person name="Cheng J.X."/>
            <person name="Dai P.F."/>
            <person name="Guo W.B."/>
            <person name="Han X.H."/>
            <person name="Huang E.J."/>
            <person name="Li L.F."/>
            <person name="Wei W."/>
            <person name="Gao Y.C."/>
            <person name="Liu J.Z."/>
            <person name="Shao H.Z."/>
            <person name="Wang X."/>
            <person name="Wang C.C."/>
            <person name="Yang T.C."/>
            <person name="Huo Q.B."/>
            <person name="Li W."/>
            <person name="Chen H.Y."/>
            <person name="Chen S.E."/>
            <person name="Zhou L.G."/>
            <person name="Ni X.B."/>
            <person name="Tian J.H."/>
            <person name="Sheng Y."/>
            <person name="Liu T."/>
            <person name="Pan Y.S."/>
            <person name="Xia L.Y."/>
            <person name="Li J."/>
            <person name="Zhao F."/>
            <person name="Cao W.C."/>
        </authorList>
    </citation>
    <scope>NUCLEOTIDE SEQUENCE [LARGE SCALE GENOMIC DNA]</scope>
    <source>
        <strain evidence="1">HaeL-2018</strain>
    </source>
</reference>
<dbReference type="Proteomes" id="UP000821853">
    <property type="component" value="Chromosome 4"/>
</dbReference>